<dbReference type="GO" id="GO:0016787">
    <property type="term" value="F:hydrolase activity"/>
    <property type="evidence" value="ECO:0007669"/>
    <property type="project" value="UniProtKB-KW"/>
</dbReference>
<evidence type="ECO:0000256" key="1">
    <source>
        <dbReference type="ARBA" id="ARBA00022679"/>
    </source>
</evidence>
<accession>A0A5B6VM47</accession>
<evidence type="ECO:0000313" key="9">
    <source>
        <dbReference type="Proteomes" id="UP000325315"/>
    </source>
</evidence>
<keyword evidence="6 8" id="KW-0695">RNA-directed DNA polymerase</keyword>
<dbReference type="EMBL" id="SMMG02000006">
    <property type="protein sequence ID" value="KAA3470126.1"/>
    <property type="molecule type" value="Genomic_DNA"/>
</dbReference>
<keyword evidence="4" id="KW-0255">Endonuclease</keyword>
<evidence type="ECO:0000256" key="2">
    <source>
        <dbReference type="ARBA" id="ARBA00022695"/>
    </source>
</evidence>
<proteinExistence type="predicted"/>
<comment type="caution">
    <text evidence="8">The sequence shown here is derived from an EMBL/GenBank/DDBJ whole genome shotgun (WGS) entry which is preliminary data.</text>
</comment>
<protein>
    <submittedName>
        <fullName evidence="8">Reverse transcriptase</fullName>
    </submittedName>
</protein>
<keyword evidence="1" id="KW-0808">Transferase</keyword>
<keyword evidence="9" id="KW-1185">Reference proteome</keyword>
<evidence type="ECO:0000256" key="6">
    <source>
        <dbReference type="ARBA" id="ARBA00022918"/>
    </source>
</evidence>
<evidence type="ECO:0000256" key="4">
    <source>
        <dbReference type="ARBA" id="ARBA00022759"/>
    </source>
</evidence>
<dbReference type="AlphaFoldDB" id="A0A5B6VM47"/>
<name>A0A5B6VM47_9ROSI</name>
<reference evidence="9" key="1">
    <citation type="journal article" date="2019" name="Plant Biotechnol. J.">
        <title>Genome sequencing of the Australian wild diploid species Gossypium australe highlights disease resistance and delayed gland morphogenesis.</title>
        <authorList>
            <person name="Cai Y."/>
            <person name="Cai X."/>
            <person name="Wang Q."/>
            <person name="Wang P."/>
            <person name="Zhang Y."/>
            <person name="Cai C."/>
            <person name="Xu Y."/>
            <person name="Wang K."/>
            <person name="Zhou Z."/>
            <person name="Wang C."/>
            <person name="Geng S."/>
            <person name="Li B."/>
            <person name="Dong Q."/>
            <person name="Hou Y."/>
            <person name="Wang H."/>
            <person name="Ai P."/>
            <person name="Liu Z."/>
            <person name="Yi F."/>
            <person name="Sun M."/>
            <person name="An G."/>
            <person name="Cheng J."/>
            <person name="Zhang Y."/>
            <person name="Shi Q."/>
            <person name="Xie Y."/>
            <person name="Shi X."/>
            <person name="Chang Y."/>
            <person name="Huang F."/>
            <person name="Chen Y."/>
            <person name="Hong S."/>
            <person name="Mi L."/>
            <person name="Sun Q."/>
            <person name="Zhang L."/>
            <person name="Zhou B."/>
            <person name="Peng R."/>
            <person name="Zhang X."/>
            <person name="Liu F."/>
        </authorList>
    </citation>
    <scope>NUCLEOTIDE SEQUENCE [LARGE SCALE GENOMIC DNA]</scope>
    <source>
        <strain evidence="9">cv. PA1801</strain>
    </source>
</reference>
<dbReference type="GO" id="GO:0004519">
    <property type="term" value="F:endonuclease activity"/>
    <property type="evidence" value="ECO:0007669"/>
    <property type="project" value="UniProtKB-KW"/>
</dbReference>
<evidence type="ECO:0000313" key="8">
    <source>
        <dbReference type="EMBL" id="KAA3470126.1"/>
    </source>
</evidence>
<sequence>MANQVYVYIDHSTLKYVMKKKDTKSRLMNWVLLLQEFDLWVLNRKGTKNQVADHLLQLEIEDEQGETGAINKSFTDEQLFLTQCYHVKDKTESMPWYANIKKKWGIFLAANILLLVRDTSREKQSLEKFFNLVSIGPLLFMMHMSLRNDVIDAKERVTFPNAMKCFRKES</sequence>
<keyword evidence="5" id="KW-0378">Hydrolase</keyword>
<keyword evidence="2" id="KW-0548">Nucleotidyltransferase</keyword>
<dbReference type="OrthoDB" id="1436294at2759"/>
<feature type="domain" description="Reverse transcriptase RNase H-like" evidence="7">
    <location>
        <begin position="3"/>
        <end position="37"/>
    </location>
</feature>
<dbReference type="Pfam" id="PF17917">
    <property type="entry name" value="RT_RNaseH"/>
    <property type="match status" value="1"/>
</dbReference>
<dbReference type="Proteomes" id="UP000325315">
    <property type="component" value="Unassembled WGS sequence"/>
</dbReference>
<evidence type="ECO:0000256" key="3">
    <source>
        <dbReference type="ARBA" id="ARBA00022722"/>
    </source>
</evidence>
<gene>
    <name evidence="8" type="ORF">EPI10_015860</name>
</gene>
<dbReference type="GO" id="GO:0003964">
    <property type="term" value="F:RNA-directed DNA polymerase activity"/>
    <property type="evidence" value="ECO:0007669"/>
    <property type="project" value="UniProtKB-KW"/>
</dbReference>
<evidence type="ECO:0000259" key="7">
    <source>
        <dbReference type="Pfam" id="PF17917"/>
    </source>
</evidence>
<organism evidence="8 9">
    <name type="scientific">Gossypium australe</name>
    <dbReference type="NCBI Taxonomy" id="47621"/>
    <lineage>
        <taxon>Eukaryota</taxon>
        <taxon>Viridiplantae</taxon>
        <taxon>Streptophyta</taxon>
        <taxon>Embryophyta</taxon>
        <taxon>Tracheophyta</taxon>
        <taxon>Spermatophyta</taxon>
        <taxon>Magnoliopsida</taxon>
        <taxon>eudicotyledons</taxon>
        <taxon>Gunneridae</taxon>
        <taxon>Pentapetalae</taxon>
        <taxon>rosids</taxon>
        <taxon>malvids</taxon>
        <taxon>Malvales</taxon>
        <taxon>Malvaceae</taxon>
        <taxon>Malvoideae</taxon>
        <taxon>Gossypium</taxon>
    </lineage>
</organism>
<evidence type="ECO:0000256" key="5">
    <source>
        <dbReference type="ARBA" id="ARBA00022801"/>
    </source>
</evidence>
<keyword evidence="3" id="KW-0540">Nuclease</keyword>
<dbReference type="InterPro" id="IPR041373">
    <property type="entry name" value="RT_RNaseH"/>
</dbReference>